<dbReference type="GeneID" id="125776529"/>
<feature type="domain" description="EGF-like" evidence="2">
    <location>
        <begin position="241"/>
        <end position="273"/>
    </location>
</feature>
<dbReference type="Gene3D" id="2.10.25.10">
    <property type="entry name" value="Laminin"/>
    <property type="match status" value="4"/>
</dbReference>
<dbReference type="InterPro" id="IPR000742">
    <property type="entry name" value="EGF"/>
</dbReference>
<evidence type="ECO:0000259" key="2">
    <source>
        <dbReference type="SMART" id="SM00181"/>
    </source>
</evidence>
<dbReference type="Proteomes" id="UP001652620">
    <property type="component" value="Chromosome 2"/>
</dbReference>
<dbReference type="InterPro" id="IPR053255">
    <property type="entry name" value="EGF-like_domain"/>
</dbReference>
<feature type="domain" description="EGF-like" evidence="2">
    <location>
        <begin position="207"/>
        <end position="239"/>
    </location>
</feature>
<keyword evidence="1" id="KW-0472">Membrane</keyword>
<evidence type="ECO:0000313" key="3">
    <source>
        <dbReference type="Proteomes" id="UP001652620"/>
    </source>
</evidence>
<protein>
    <submittedName>
        <fullName evidence="4">Latent-transforming growth factor beta-binding protein 1-like</fullName>
    </submittedName>
</protein>
<dbReference type="PANTHER" id="PTHR24047:SF32">
    <property type="entry name" value="FI01909P-RELATED"/>
    <property type="match status" value="1"/>
</dbReference>
<feature type="domain" description="EGF-like" evidence="2">
    <location>
        <begin position="141"/>
        <end position="172"/>
    </location>
</feature>
<keyword evidence="1" id="KW-0812">Transmembrane</keyword>
<feature type="transmembrane region" description="Helical" evidence="1">
    <location>
        <begin position="103"/>
        <end position="122"/>
    </location>
</feature>
<dbReference type="SMART" id="SM00181">
    <property type="entry name" value="EGF"/>
    <property type="match status" value="5"/>
</dbReference>
<proteinExistence type="predicted"/>
<feature type="domain" description="EGF-like" evidence="2">
    <location>
        <begin position="174"/>
        <end position="205"/>
    </location>
</feature>
<reference evidence="3" key="1">
    <citation type="submission" date="2025-05" db="UniProtKB">
        <authorList>
            <consortium name="RefSeq"/>
        </authorList>
    </citation>
    <scope>NUCLEOTIDE SEQUENCE [LARGE SCALE GENOMIC DNA]</scope>
</reference>
<accession>A0ABM3J700</accession>
<dbReference type="PANTHER" id="PTHR24047">
    <property type="entry name" value="FI01909P-RELATED"/>
    <property type="match status" value="1"/>
</dbReference>
<evidence type="ECO:0000256" key="1">
    <source>
        <dbReference type="SAM" id="Phobius"/>
    </source>
</evidence>
<feature type="domain" description="EGF-like" evidence="2">
    <location>
        <begin position="275"/>
        <end position="308"/>
    </location>
</feature>
<reference evidence="4" key="2">
    <citation type="submission" date="2025-08" db="UniProtKB">
        <authorList>
            <consortium name="RefSeq"/>
        </authorList>
    </citation>
    <scope>IDENTIFICATION</scope>
    <source>
        <tissue evidence="4">Adult</tissue>
    </source>
</reference>
<name>A0ABM3J700_BACDO</name>
<sequence length="353" mass="38096">MSKQLIWRWQLAPAAAFAPPTKHTALGGGATDNGVVEVAMALAVTLVAAAVSVTVAVDVNESHKANFHNLVTQQLSDREERQLNKQHYCQFINNQSKMPRLRLLLFLGLMIAVPLTMDAAVYTCNIQLVDGVVQKVCRKLQCPVNCSNGICNMQLQSCMCNKGYEFIGGSCVPTCEPSCGESEICTAPNVCECAEGYALLNSKCEPICKTPCDDTQYCAAPNTCACLAGYNNATTGGCEPICMNDCGEHGRCKAPNLCECDEDYSVQGQSGCAPICDAELCANADCIGPYQCICHEGYTLNFDTNKCEPLMESEENQVTQNILHLIDVRSGIDSEALSTTDEILTTYSSTIDN</sequence>
<dbReference type="RefSeq" id="XP_049304995.1">
    <property type="nucleotide sequence ID" value="XM_049449038.1"/>
</dbReference>
<gene>
    <name evidence="4" type="primary">LOC125776529</name>
</gene>
<evidence type="ECO:0000313" key="4">
    <source>
        <dbReference type="RefSeq" id="XP_049304995.1"/>
    </source>
</evidence>
<keyword evidence="3" id="KW-1185">Reference proteome</keyword>
<keyword evidence="1" id="KW-1133">Transmembrane helix</keyword>
<organism evidence="3 4">
    <name type="scientific">Bactrocera dorsalis</name>
    <name type="common">Oriental fruit fly</name>
    <name type="synonym">Dacus dorsalis</name>
    <dbReference type="NCBI Taxonomy" id="27457"/>
    <lineage>
        <taxon>Eukaryota</taxon>
        <taxon>Metazoa</taxon>
        <taxon>Ecdysozoa</taxon>
        <taxon>Arthropoda</taxon>
        <taxon>Hexapoda</taxon>
        <taxon>Insecta</taxon>
        <taxon>Pterygota</taxon>
        <taxon>Neoptera</taxon>
        <taxon>Endopterygota</taxon>
        <taxon>Diptera</taxon>
        <taxon>Brachycera</taxon>
        <taxon>Muscomorpha</taxon>
        <taxon>Tephritoidea</taxon>
        <taxon>Tephritidae</taxon>
        <taxon>Bactrocera</taxon>
        <taxon>Bactrocera</taxon>
    </lineage>
</organism>
<feature type="transmembrane region" description="Helical" evidence="1">
    <location>
        <begin position="38"/>
        <end position="57"/>
    </location>
</feature>